<organism evidence="2 3">
    <name type="scientific">Pristionchus mayeri</name>
    <dbReference type="NCBI Taxonomy" id="1317129"/>
    <lineage>
        <taxon>Eukaryota</taxon>
        <taxon>Metazoa</taxon>
        <taxon>Ecdysozoa</taxon>
        <taxon>Nematoda</taxon>
        <taxon>Chromadorea</taxon>
        <taxon>Rhabditida</taxon>
        <taxon>Rhabditina</taxon>
        <taxon>Diplogasteromorpha</taxon>
        <taxon>Diplogasteroidea</taxon>
        <taxon>Neodiplogasteridae</taxon>
        <taxon>Pristionchus</taxon>
    </lineage>
</organism>
<protein>
    <submittedName>
        <fullName evidence="2">Uncharacterized protein</fullName>
    </submittedName>
</protein>
<proteinExistence type="predicted"/>
<dbReference type="Proteomes" id="UP001328107">
    <property type="component" value="Unassembled WGS sequence"/>
</dbReference>
<sequence>TVTLGFRRSSIMHGTSLPQAAKAQVAKPAETGFYAYTRNWSRDKTFDLSKAPQRGDTPLYFLLRRVGHAYEVWPLYIQVSWVLFLVGLTAVVSFMKAEVWLDRSKSMAPWDWSRVRDNYWKTHTILTNWVPVLKLDTIDTHRRLEIMEKLQDEMLEAAKKRGTRT</sequence>
<feature type="non-terminal residue" evidence="2">
    <location>
        <position position="1"/>
    </location>
</feature>
<evidence type="ECO:0000313" key="2">
    <source>
        <dbReference type="EMBL" id="GMR31886.1"/>
    </source>
</evidence>
<keyword evidence="1" id="KW-0472">Membrane</keyword>
<dbReference type="EMBL" id="BTRK01000001">
    <property type="protein sequence ID" value="GMR31886.1"/>
    <property type="molecule type" value="Genomic_DNA"/>
</dbReference>
<comment type="caution">
    <text evidence="2">The sequence shown here is derived from an EMBL/GenBank/DDBJ whole genome shotgun (WGS) entry which is preliminary data.</text>
</comment>
<gene>
    <name evidence="2" type="ORF">PMAYCL1PPCAC_02081</name>
</gene>
<accession>A0AAN4Z3H0</accession>
<evidence type="ECO:0000313" key="3">
    <source>
        <dbReference type="Proteomes" id="UP001328107"/>
    </source>
</evidence>
<keyword evidence="1" id="KW-1133">Transmembrane helix</keyword>
<reference evidence="3" key="1">
    <citation type="submission" date="2022-10" db="EMBL/GenBank/DDBJ databases">
        <title>Genome assembly of Pristionchus species.</title>
        <authorList>
            <person name="Yoshida K."/>
            <person name="Sommer R.J."/>
        </authorList>
    </citation>
    <scope>NUCLEOTIDE SEQUENCE [LARGE SCALE GENOMIC DNA]</scope>
    <source>
        <strain evidence="3">RS5460</strain>
    </source>
</reference>
<name>A0AAN4Z3H0_9BILA</name>
<keyword evidence="3" id="KW-1185">Reference proteome</keyword>
<dbReference type="AlphaFoldDB" id="A0AAN4Z3H0"/>
<feature type="transmembrane region" description="Helical" evidence="1">
    <location>
        <begin position="75"/>
        <end position="95"/>
    </location>
</feature>
<keyword evidence="1" id="KW-0812">Transmembrane</keyword>
<evidence type="ECO:0000256" key="1">
    <source>
        <dbReference type="SAM" id="Phobius"/>
    </source>
</evidence>